<proteinExistence type="predicted"/>
<reference evidence="2" key="1">
    <citation type="submission" date="2020-02" db="EMBL/GenBank/DDBJ databases">
        <authorList>
            <person name="Meier V. D."/>
        </authorList>
    </citation>
    <scope>NUCLEOTIDE SEQUENCE</scope>
    <source>
        <strain evidence="2">AVDCRST_MAG02</strain>
    </source>
</reference>
<evidence type="ECO:0000256" key="1">
    <source>
        <dbReference type="SAM" id="MobiDB-lite"/>
    </source>
</evidence>
<feature type="non-terminal residue" evidence="2">
    <location>
        <position position="1"/>
    </location>
</feature>
<dbReference type="EMBL" id="CADCVH010000105">
    <property type="protein sequence ID" value="CAA9471473.1"/>
    <property type="molecule type" value="Genomic_DNA"/>
</dbReference>
<feature type="non-terminal residue" evidence="2">
    <location>
        <position position="81"/>
    </location>
</feature>
<organism evidence="2">
    <name type="scientific">uncultured Rubrobacteraceae bacterium</name>
    <dbReference type="NCBI Taxonomy" id="349277"/>
    <lineage>
        <taxon>Bacteria</taxon>
        <taxon>Bacillati</taxon>
        <taxon>Actinomycetota</taxon>
        <taxon>Rubrobacteria</taxon>
        <taxon>Rubrobacterales</taxon>
        <taxon>Rubrobacteraceae</taxon>
        <taxon>environmental samples</taxon>
    </lineage>
</organism>
<accession>A0A6J4RFQ8</accession>
<feature type="compositionally biased region" description="Low complexity" evidence="1">
    <location>
        <begin position="45"/>
        <end position="55"/>
    </location>
</feature>
<name>A0A6J4RFQ8_9ACTN</name>
<sequence length="81" mass="8618">AASGGDRRGTRAPFRRAAGLRGVRGPRPPRTEDRQGGEALRQRGRQPGVRPGAARPLREERADPRGGRQGGCRAADPRAAV</sequence>
<protein>
    <submittedName>
        <fullName evidence="2">Uncharacterized protein</fullName>
    </submittedName>
</protein>
<feature type="compositionally biased region" description="Basic and acidic residues" evidence="1">
    <location>
        <begin position="56"/>
        <end position="66"/>
    </location>
</feature>
<gene>
    <name evidence="2" type="ORF">AVDCRST_MAG02-3763</name>
</gene>
<feature type="region of interest" description="Disordered" evidence="1">
    <location>
        <begin position="1"/>
        <end position="81"/>
    </location>
</feature>
<evidence type="ECO:0000313" key="2">
    <source>
        <dbReference type="EMBL" id="CAA9471473.1"/>
    </source>
</evidence>
<dbReference type="AlphaFoldDB" id="A0A6J4RFQ8"/>
<feature type="compositionally biased region" description="Low complexity" evidence="1">
    <location>
        <begin position="15"/>
        <end position="25"/>
    </location>
</feature>